<dbReference type="EC" id="3.1.3.48" evidence="3"/>
<gene>
    <name evidence="3" type="primary">arsC_2</name>
    <name evidence="3" type="ORF">AQS8620_02725</name>
</gene>
<evidence type="ECO:0000256" key="1">
    <source>
        <dbReference type="ARBA" id="ARBA00022849"/>
    </source>
</evidence>
<accession>A0A1Y5TCF8</accession>
<name>A0A1Y5TCF8_9RHOB</name>
<evidence type="ECO:0000313" key="4">
    <source>
        <dbReference type="Proteomes" id="UP000193862"/>
    </source>
</evidence>
<dbReference type="Proteomes" id="UP000193862">
    <property type="component" value="Unassembled WGS sequence"/>
</dbReference>
<keyword evidence="3" id="KW-0378">Hydrolase</keyword>
<keyword evidence="4" id="KW-1185">Reference proteome</keyword>
<sequence length="151" mass="17070">MPQTLPTSVLFCCDHNAVRSPMAEGLMKKIYGQTLYVQSAGVRNDMDVDGFAVAVCHELGVELSRHQARSFEEMQDWGDDISSYDVVIALSPASQRMALELTRFFHLEVEYWPIMDPTGMGEGREAKLDAYRQTRDQIAQRIAERFGPAPR</sequence>
<dbReference type="PANTHER" id="PTHR43428">
    <property type="entry name" value="ARSENATE REDUCTASE"/>
    <property type="match status" value="1"/>
</dbReference>
<proteinExistence type="predicted"/>
<dbReference type="EMBL" id="FWFS01000010">
    <property type="protein sequence ID" value="SLN60443.1"/>
    <property type="molecule type" value="Genomic_DNA"/>
</dbReference>
<evidence type="ECO:0000259" key="2">
    <source>
        <dbReference type="SMART" id="SM00226"/>
    </source>
</evidence>
<organism evidence="3 4">
    <name type="scientific">Aquimixticola soesokkakensis</name>
    <dbReference type="NCBI Taxonomy" id="1519096"/>
    <lineage>
        <taxon>Bacteria</taxon>
        <taxon>Pseudomonadati</taxon>
        <taxon>Pseudomonadota</taxon>
        <taxon>Alphaproteobacteria</taxon>
        <taxon>Rhodobacterales</taxon>
        <taxon>Paracoccaceae</taxon>
        <taxon>Aquimixticola</taxon>
    </lineage>
</organism>
<protein>
    <submittedName>
        <fullName evidence="3">Protein ArsC</fullName>
        <ecNumber evidence="3">3.1.3.48</ecNumber>
    </submittedName>
</protein>
<dbReference type="SMART" id="SM00226">
    <property type="entry name" value="LMWPc"/>
    <property type="match status" value="1"/>
</dbReference>
<dbReference type="InterPro" id="IPR023485">
    <property type="entry name" value="Ptyr_pPase"/>
</dbReference>
<dbReference type="GO" id="GO:0004725">
    <property type="term" value="F:protein tyrosine phosphatase activity"/>
    <property type="evidence" value="ECO:0007669"/>
    <property type="project" value="UniProtKB-EC"/>
</dbReference>
<feature type="domain" description="Phosphotyrosine protein phosphatase I" evidence="2">
    <location>
        <begin position="7"/>
        <end position="148"/>
    </location>
</feature>
<dbReference type="OrthoDB" id="9799372at2"/>
<dbReference type="Gene3D" id="3.40.50.2300">
    <property type="match status" value="1"/>
</dbReference>
<evidence type="ECO:0000313" key="3">
    <source>
        <dbReference type="EMBL" id="SLN60443.1"/>
    </source>
</evidence>
<dbReference type="AlphaFoldDB" id="A0A1Y5TCF8"/>
<reference evidence="3 4" key="1">
    <citation type="submission" date="2017-03" db="EMBL/GenBank/DDBJ databases">
        <authorList>
            <person name="Afonso C.L."/>
            <person name="Miller P.J."/>
            <person name="Scott M.A."/>
            <person name="Spackman E."/>
            <person name="Goraichik I."/>
            <person name="Dimitrov K.M."/>
            <person name="Suarez D.L."/>
            <person name="Swayne D.E."/>
        </authorList>
    </citation>
    <scope>NUCLEOTIDE SEQUENCE [LARGE SCALE GENOMIC DNA]</scope>
    <source>
        <strain evidence="3 4">CECT 8620</strain>
    </source>
</reference>
<dbReference type="Pfam" id="PF01451">
    <property type="entry name" value="LMWPc"/>
    <property type="match status" value="1"/>
</dbReference>
<dbReference type="RefSeq" id="WP_085837477.1">
    <property type="nucleotide sequence ID" value="NZ_FWFS01000010.1"/>
</dbReference>
<dbReference type="InterPro" id="IPR036196">
    <property type="entry name" value="Ptyr_pPase_sf"/>
</dbReference>
<keyword evidence="1" id="KW-0059">Arsenical resistance</keyword>
<dbReference type="PANTHER" id="PTHR43428:SF1">
    <property type="entry name" value="ARSENATE REDUCTASE"/>
    <property type="match status" value="1"/>
</dbReference>
<dbReference type="SUPFAM" id="SSF52788">
    <property type="entry name" value="Phosphotyrosine protein phosphatases I"/>
    <property type="match status" value="1"/>
</dbReference>
<dbReference type="GO" id="GO:0046685">
    <property type="term" value="P:response to arsenic-containing substance"/>
    <property type="evidence" value="ECO:0007669"/>
    <property type="project" value="UniProtKB-KW"/>
</dbReference>